<dbReference type="SUPFAM" id="SSF57845">
    <property type="entry name" value="B-box zinc-binding domain"/>
    <property type="match status" value="1"/>
</dbReference>
<feature type="transmembrane region" description="Helical" evidence="8">
    <location>
        <begin position="186"/>
        <end position="205"/>
    </location>
</feature>
<accession>A0ABD5ECJ8</accession>
<reference evidence="11" key="1">
    <citation type="submission" date="2023-07" db="EMBL/GenBank/DDBJ databases">
        <title>30 novel species of actinomycetes from the DSMZ collection.</title>
        <authorList>
            <person name="Nouioui I."/>
        </authorList>
    </citation>
    <scope>NUCLEOTIDE SEQUENCE [LARGE SCALE GENOMIC DNA]</scope>
    <source>
        <strain evidence="11">DSM 41982</strain>
    </source>
</reference>
<proteinExistence type="inferred from homology"/>
<sequence length="341" mass="35520">MDPKDQPGSAGGPGGEPTGPGGPEAGAPACYRHPDRETGIRCTRCKRPICTDCMISASVGFQCPDCVRQGGGGPEPVPAGAPGGASAAARVPRPWQRGGGGTGRAPRGDARPRTLAGGVVQGDPRLFTKILIALNLAVFLLVQAVPDQQRLLDDLEMLGRALPYYGADHLVGVAEGEWYRLLTAAFLHQEIWHIAVNMLSLWFLGPAIESMLGRARFLALYLIAAVGGSVASYLFAAPNAASLGASGAIFGLFGATGILVLRVRADVRPFVALLVINLIITFGWSNIAWQAHIGGLVVGVLVAAGLVYAPRRHRALVQWGTCAVVLAGLVVCVLARTAALT</sequence>
<keyword evidence="3 8" id="KW-0812">Transmembrane</keyword>
<feature type="transmembrane region" description="Helical" evidence="8">
    <location>
        <begin position="293"/>
        <end position="309"/>
    </location>
</feature>
<feature type="region of interest" description="Disordered" evidence="7">
    <location>
        <begin position="73"/>
        <end position="115"/>
    </location>
</feature>
<comment type="similarity">
    <text evidence="2">Belongs to the peptidase S54 family.</text>
</comment>
<keyword evidence="5 8" id="KW-1133">Transmembrane helix</keyword>
<evidence type="ECO:0000256" key="2">
    <source>
        <dbReference type="ARBA" id="ARBA00009045"/>
    </source>
</evidence>
<keyword evidence="6 8" id="KW-0472">Membrane</keyword>
<evidence type="ECO:0000256" key="8">
    <source>
        <dbReference type="SAM" id="Phobius"/>
    </source>
</evidence>
<dbReference type="InterPro" id="IPR035952">
    <property type="entry name" value="Rhomboid-like_sf"/>
</dbReference>
<feature type="domain" description="Peptidase S54 rhomboid" evidence="9">
    <location>
        <begin position="176"/>
        <end position="307"/>
    </location>
</feature>
<feature type="transmembrane region" description="Helical" evidence="8">
    <location>
        <begin position="242"/>
        <end position="263"/>
    </location>
</feature>
<comment type="caution">
    <text evidence="10">The sequence shown here is derived from an EMBL/GenBank/DDBJ whole genome shotgun (WGS) entry which is preliminary data.</text>
</comment>
<dbReference type="RefSeq" id="WP_129286422.1">
    <property type="nucleotide sequence ID" value="NZ_JAVRER010000065.1"/>
</dbReference>
<feature type="region of interest" description="Disordered" evidence="7">
    <location>
        <begin position="1"/>
        <end position="30"/>
    </location>
</feature>
<dbReference type="Proteomes" id="UP001183607">
    <property type="component" value="Unassembled WGS sequence"/>
</dbReference>
<dbReference type="InterPro" id="IPR022764">
    <property type="entry name" value="Peptidase_S54_rhomboid_dom"/>
</dbReference>
<keyword evidence="10" id="KW-0645">Protease</keyword>
<evidence type="ECO:0000313" key="10">
    <source>
        <dbReference type="EMBL" id="MDT0419161.1"/>
    </source>
</evidence>
<dbReference type="EC" id="3.4.21.-" evidence="10"/>
<dbReference type="Gene3D" id="1.20.1540.10">
    <property type="entry name" value="Rhomboid-like"/>
    <property type="match status" value="1"/>
</dbReference>
<dbReference type="AlphaFoldDB" id="A0ABD5ECJ8"/>
<dbReference type="GO" id="GO:0016020">
    <property type="term" value="C:membrane"/>
    <property type="evidence" value="ECO:0007669"/>
    <property type="project" value="UniProtKB-SubCell"/>
</dbReference>
<evidence type="ECO:0000259" key="9">
    <source>
        <dbReference type="Pfam" id="PF01694"/>
    </source>
</evidence>
<evidence type="ECO:0000256" key="4">
    <source>
        <dbReference type="ARBA" id="ARBA00022801"/>
    </source>
</evidence>
<feature type="transmembrane region" description="Helical" evidence="8">
    <location>
        <begin position="217"/>
        <end position="236"/>
    </location>
</feature>
<evidence type="ECO:0000256" key="7">
    <source>
        <dbReference type="SAM" id="MobiDB-lite"/>
    </source>
</evidence>
<dbReference type="InterPro" id="IPR050925">
    <property type="entry name" value="Rhomboid_protease_S54"/>
</dbReference>
<dbReference type="Pfam" id="PF01694">
    <property type="entry name" value="Rhomboid"/>
    <property type="match status" value="1"/>
</dbReference>
<dbReference type="PANTHER" id="PTHR43731">
    <property type="entry name" value="RHOMBOID PROTEASE"/>
    <property type="match status" value="1"/>
</dbReference>
<evidence type="ECO:0000256" key="1">
    <source>
        <dbReference type="ARBA" id="ARBA00004141"/>
    </source>
</evidence>
<comment type="subcellular location">
    <subcellularLocation>
        <location evidence="1">Membrane</location>
        <topology evidence="1">Multi-pass membrane protein</topology>
    </subcellularLocation>
</comment>
<protein>
    <submittedName>
        <fullName evidence="10">Rhomboid family intramembrane serine protease</fullName>
        <ecNumber evidence="10">3.4.21.-</ecNumber>
    </submittedName>
</protein>
<dbReference type="PANTHER" id="PTHR43731:SF14">
    <property type="entry name" value="PRESENILIN-ASSOCIATED RHOMBOID-LIKE PROTEIN, MITOCHONDRIAL"/>
    <property type="match status" value="1"/>
</dbReference>
<feature type="transmembrane region" description="Helical" evidence="8">
    <location>
        <begin position="316"/>
        <end position="339"/>
    </location>
</feature>
<dbReference type="GO" id="GO:0006508">
    <property type="term" value="P:proteolysis"/>
    <property type="evidence" value="ECO:0007669"/>
    <property type="project" value="UniProtKB-KW"/>
</dbReference>
<dbReference type="GO" id="GO:0008233">
    <property type="term" value="F:peptidase activity"/>
    <property type="evidence" value="ECO:0007669"/>
    <property type="project" value="UniProtKB-KW"/>
</dbReference>
<dbReference type="SUPFAM" id="SSF144091">
    <property type="entry name" value="Rhomboid-like"/>
    <property type="match status" value="1"/>
</dbReference>
<organism evidence="10 11">
    <name type="scientific">Streptomyces evansiae</name>
    <dbReference type="NCBI Taxonomy" id="3075535"/>
    <lineage>
        <taxon>Bacteria</taxon>
        <taxon>Bacillati</taxon>
        <taxon>Actinomycetota</taxon>
        <taxon>Actinomycetes</taxon>
        <taxon>Kitasatosporales</taxon>
        <taxon>Streptomycetaceae</taxon>
        <taxon>Streptomyces</taxon>
    </lineage>
</organism>
<feature type="compositionally biased region" description="Gly residues" evidence="7">
    <location>
        <begin position="9"/>
        <end position="24"/>
    </location>
</feature>
<name>A0ABD5ECJ8_9ACTN</name>
<evidence type="ECO:0000256" key="6">
    <source>
        <dbReference type="ARBA" id="ARBA00023136"/>
    </source>
</evidence>
<gene>
    <name evidence="10" type="ORF">RM574_27140</name>
</gene>
<evidence type="ECO:0000256" key="5">
    <source>
        <dbReference type="ARBA" id="ARBA00022989"/>
    </source>
</evidence>
<keyword evidence="4 10" id="KW-0378">Hydrolase</keyword>
<evidence type="ECO:0000313" key="11">
    <source>
        <dbReference type="Proteomes" id="UP001183607"/>
    </source>
</evidence>
<dbReference type="EMBL" id="JAVRER010000065">
    <property type="protein sequence ID" value="MDT0419161.1"/>
    <property type="molecule type" value="Genomic_DNA"/>
</dbReference>
<feature type="transmembrane region" description="Helical" evidence="8">
    <location>
        <begin position="270"/>
        <end position="287"/>
    </location>
</feature>
<evidence type="ECO:0000256" key="3">
    <source>
        <dbReference type="ARBA" id="ARBA00022692"/>
    </source>
</evidence>
<feature type="compositionally biased region" description="Low complexity" evidence="7">
    <location>
        <begin position="78"/>
        <end position="96"/>
    </location>
</feature>